<sequence>MSRREREQRKAELLGIVQQQRLDLTAARRDWLAGTARYDHGWLTLVSMRRYLVIGSSALAIWTARNPGFLLRWAKRGFGAWSTWRLIRKNLPGSR</sequence>
<name>A0A0L7T3E0_9GAMM</name>
<comment type="caution">
    <text evidence="2">The sequence shown here is derived from an EMBL/GenBank/DDBJ whole genome shotgun (WGS) entry which is preliminary data.</text>
</comment>
<evidence type="ECO:0000313" key="3">
    <source>
        <dbReference type="Proteomes" id="UP000036851"/>
    </source>
</evidence>
<dbReference type="STRING" id="1560201.NG42_21085"/>
<reference evidence="3 4" key="1">
    <citation type="journal article" date="2015" name="Int. J. Syst. Evol. Microbiol.">
        <title>Erwinia iniecta sp. nov., isolated from Russian wheat aphids (Diuraphis noxia).</title>
        <authorList>
            <person name="Campillo T."/>
            <person name="Luna E."/>
            <person name="Portier P."/>
            <person name="Fischer-Le Saux M."/>
            <person name="Lapitan N."/>
            <person name="Tisserat N.A."/>
            <person name="Leach J.E."/>
        </authorList>
    </citation>
    <scope>NUCLEOTIDE SEQUENCE [LARGE SCALE GENOMIC DNA]</scope>
    <source>
        <strain evidence="1 4">B120</strain>
        <strain evidence="2 3">B149</strain>
    </source>
</reference>
<dbReference type="Pfam" id="PF13997">
    <property type="entry name" value="YqjK"/>
    <property type="match status" value="1"/>
</dbReference>
<proteinExistence type="predicted"/>
<dbReference type="PATRIC" id="fig|1560201.3.peg.4471"/>
<dbReference type="EMBL" id="JRXE01000044">
    <property type="protein sequence ID" value="KOC87310.1"/>
    <property type="molecule type" value="Genomic_DNA"/>
</dbReference>
<accession>A0A0L7T3E0</accession>
<dbReference type="AlphaFoldDB" id="A0A0L7T3E0"/>
<protein>
    <submittedName>
        <fullName evidence="2">Membrane protein</fullName>
    </submittedName>
</protein>
<dbReference type="EMBL" id="JRXF01000034">
    <property type="protein sequence ID" value="KOC89830.1"/>
    <property type="molecule type" value="Genomic_DNA"/>
</dbReference>
<dbReference type="Proteomes" id="UP000037088">
    <property type="component" value="Unassembled WGS sequence"/>
</dbReference>
<keyword evidence="4" id="KW-1185">Reference proteome</keyword>
<dbReference type="Proteomes" id="UP000036851">
    <property type="component" value="Unassembled WGS sequence"/>
</dbReference>
<evidence type="ECO:0000313" key="1">
    <source>
        <dbReference type="EMBL" id="KOC87310.1"/>
    </source>
</evidence>
<evidence type="ECO:0000313" key="2">
    <source>
        <dbReference type="EMBL" id="KOC89830.1"/>
    </source>
</evidence>
<dbReference type="RefSeq" id="WP_052902891.1">
    <property type="nucleotide sequence ID" value="NZ_JRXE01000044.1"/>
</dbReference>
<evidence type="ECO:0000313" key="4">
    <source>
        <dbReference type="Proteomes" id="UP000037088"/>
    </source>
</evidence>
<organism evidence="2 3">
    <name type="scientific">Winslowiella iniecta</name>
    <dbReference type="NCBI Taxonomy" id="1560201"/>
    <lineage>
        <taxon>Bacteria</taxon>
        <taxon>Pseudomonadati</taxon>
        <taxon>Pseudomonadota</taxon>
        <taxon>Gammaproteobacteria</taxon>
        <taxon>Enterobacterales</taxon>
        <taxon>Erwiniaceae</taxon>
        <taxon>Winslowiella</taxon>
    </lineage>
</organism>
<gene>
    <name evidence="1" type="ORF">NG42_21085</name>
    <name evidence="2" type="ORF">NG43_18320</name>
</gene>
<dbReference type="OrthoDB" id="6504948at2"/>
<dbReference type="InterPro" id="IPR025612">
    <property type="entry name" value="YqjK"/>
</dbReference>